<dbReference type="WBParaSite" id="RSKR_0000156000.1">
    <property type="protein sequence ID" value="RSKR_0000156000.1"/>
    <property type="gene ID" value="RSKR_0000156000"/>
</dbReference>
<evidence type="ECO:0000313" key="1">
    <source>
        <dbReference type="Proteomes" id="UP000095286"/>
    </source>
</evidence>
<sequence>MNPKVDPCDDFYEFACGNYPLNHDFPLNKPLTHTIYDAEAKLQRQLKTLLESPIVPTDKSWDRLVKKFYGKCIDENTLKKTAKESFISVLDEIGGWPMIQQNWIEWSHTWEYQLGDVLNKTGVNAIVLEIAVSQDPRNSESSIIEIDQPKWGMGVRWPYVSGNTAMLANYSQLMIETAMNFGCSLEKAEKEVKEIVDFELQLVNFSTDDMFRRNPDHNVLRYQLWESDNLYKNIKLGDYIKRVFTGIADITPNETIIVREQQYLKGIQFVMSNTPKRVISNYIGWRVIHAYKPFLSVNERKPFEIFRMNQTEMTSIMKLQRWDECTTYTSALLDMPVGKMFVENFFARDFAMDKMHEMTSYLKSAFMTELKNADWMDSITKERALKKAEMITYKLGYPETLFNDTWMQEYWGDKVPSDKEPILQLIIRIKGKRNIKELRRLKLPVDKSIWYQGPAQVDAFYAPNMNEMIFPAGIMQFPFLTTGAPNYINFGFSGAIIGHEVSHAFDDQGGRYDEKGNFYNWWDLETINKFYTKADCFIKQYDDIRIDEANINLNGRLSLGENLADNSGLKAAYSAYHLWMTNTSISELALPGLQEYTTDQLFFVSYANNWCSMTMPQHYKHLIMTDVHAPGKYRANTPLQNRPEFSKAYNCPLGSRMNPYKKCSVW</sequence>
<proteinExistence type="predicted"/>
<evidence type="ECO:0000313" key="2">
    <source>
        <dbReference type="WBParaSite" id="RSKR_0000156000.1"/>
    </source>
</evidence>
<dbReference type="Proteomes" id="UP000095286">
    <property type="component" value="Unplaced"/>
</dbReference>
<organism evidence="1 2">
    <name type="scientific">Rhabditophanes sp. KR3021</name>
    <dbReference type="NCBI Taxonomy" id="114890"/>
    <lineage>
        <taxon>Eukaryota</taxon>
        <taxon>Metazoa</taxon>
        <taxon>Ecdysozoa</taxon>
        <taxon>Nematoda</taxon>
        <taxon>Chromadorea</taxon>
        <taxon>Rhabditida</taxon>
        <taxon>Tylenchina</taxon>
        <taxon>Panagrolaimomorpha</taxon>
        <taxon>Strongyloidoidea</taxon>
        <taxon>Alloionematidae</taxon>
        <taxon>Rhabditophanes</taxon>
    </lineage>
</organism>
<accession>A0AC35TKT4</accession>
<protein>
    <submittedName>
        <fullName evidence="2">Neprilysin</fullName>
    </submittedName>
</protein>
<reference evidence="2" key="1">
    <citation type="submission" date="2016-11" db="UniProtKB">
        <authorList>
            <consortium name="WormBaseParasite"/>
        </authorList>
    </citation>
    <scope>IDENTIFICATION</scope>
    <source>
        <strain evidence="2">KR3021</strain>
    </source>
</reference>
<name>A0AC35TKT4_9BILA</name>